<evidence type="ECO:0000256" key="3">
    <source>
        <dbReference type="ARBA" id="ARBA00023015"/>
    </source>
</evidence>
<dbReference type="Proteomes" id="UP001149607">
    <property type="component" value="Chromosome"/>
</dbReference>
<name>A0A9X4ID42_9NEIS</name>
<dbReference type="Gene3D" id="2.10.109.10">
    <property type="entry name" value="Umud Fragment, subunit A"/>
    <property type="match status" value="1"/>
</dbReference>
<dbReference type="PANTHER" id="PTHR40661">
    <property type="match status" value="1"/>
</dbReference>
<dbReference type="PANTHER" id="PTHR40661:SF3">
    <property type="entry name" value="FELS-1 PROPHAGE TRANSCRIPTIONAL REGULATOR"/>
    <property type="match status" value="1"/>
</dbReference>
<dbReference type="GO" id="GO:0006508">
    <property type="term" value="P:proteolysis"/>
    <property type="evidence" value="ECO:0007669"/>
    <property type="project" value="UniProtKB-KW"/>
</dbReference>
<gene>
    <name evidence="7" type="ORF">ORY91_000095</name>
    <name evidence="8" type="ORF">V9W64_10790</name>
</gene>
<keyword evidence="3" id="KW-0805">Transcription regulation</keyword>
<accession>A0A9X4ID42</accession>
<evidence type="ECO:0000256" key="1">
    <source>
        <dbReference type="ARBA" id="ARBA00022670"/>
    </source>
</evidence>
<evidence type="ECO:0000256" key="2">
    <source>
        <dbReference type="ARBA" id="ARBA00022801"/>
    </source>
</evidence>
<evidence type="ECO:0000313" key="9">
    <source>
        <dbReference type="Proteomes" id="UP001149607"/>
    </source>
</evidence>
<dbReference type="CDD" id="cd06529">
    <property type="entry name" value="S24_LexA-like"/>
    <property type="match status" value="1"/>
</dbReference>
<reference evidence="8" key="2">
    <citation type="submission" date="2024-02" db="EMBL/GenBank/DDBJ databases">
        <title>Neisseria leonii sp. nov.</title>
        <authorList>
            <person name="Boutroux M."/>
            <person name="Favre-Rochex S."/>
            <person name="Gorgette O."/>
            <person name="Touak G."/>
            <person name="Muhle E."/>
            <person name="Chesneau O."/>
            <person name="Clermont D."/>
            <person name="Rahi P."/>
        </authorList>
    </citation>
    <scope>NUCLEOTIDE SEQUENCE</scope>
    <source>
        <strain evidence="8">51.81</strain>
    </source>
</reference>
<dbReference type="Pfam" id="PF05265">
    <property type="entry name" value="DUF723"/>
    <property type="match status" value="1"/>
</dbReference>
<proteinExistence type="predicted"/>
<dbReference type="InterPro" id="IPR015927">
    <property type="entry name" value="Peptidase_S24_S26A/B/C"/>
</dbReference>
<evidence type="ECO:0000313" key="7">
    <source>
        <dbReference type="EMBL" id="MDD9326728.1"/>
    </source>
</evidence>
<keyword evidence="4" id="KW-0238">DNA-binding</keyword>
<dbReference type="AlphaFoldDB" id="A0A9X4ID42"/>
<dbReference type="InterPro" id="IPR007929">
    <property type="entry name" value="DUF723"/>
</dbReference>
<dbReference type="GO" id="GO:0016020">
    <property type="term" value="C:membrane"/>
    <property type="evidence" value="ECO:0007669"/>
    <property type="project" value="InterPro"/>
</dbReference>
<dbReference type="GO" id="GO:0004252">
    <property type="term" value="F:serine-type endopeptidase activity"/>
    <property type="evidence" value="ECO:0007669"/>
    <property type="project" value="InterPro"/>
</dbReference>
<keyword evidence="1" id="KW-0645">Protease</keyword>
<dbReference type="InterPro" id="IPR036286">
    <property type="entry name" value="LexA/Signal_pep-like_sf"/>
</dbReference>
<dbReference type="GO" id="GO:0003677">
    <property type="term" value="F:DNA binding"/>
    <property type="evidence" value="ECO:0007669"/>
    <property type="project" value="UniProtKB-KW"/>
</dbReference>
<keyword evidence="5" id="KW-0804">Transcription</keyword>
<dbReference type="EMBL" id="CP146598">
    <property type="protein sequence ID" value="WWY03150.1"/>
    <property type="molecule type" value="Genomic_DNA"/>
</dbReference>
<dbReference type="InterPro" id="IPR019756">
    <property type="entry name" value="Pept_S26A_signal_pept_1_Ser-AS"/>
</dbReference>
<dbReference type="Pfam" id="PF00717">
    <property type="entry name" value="Peptidase_S24"/>
    <property type="match status" value="1"/>
</dbReference>
<dbReference type="EMBL" id="JAPQFL010000001">
    <property type="protein sequence ID" value="MDD9326728.1"/>
    <property type="molecule type" value="Genomic_DNA"/>
</dbReference>
<evidence type="ECO:0000313" key="8">
    <source>
        <dbReference type="EMBL" id="WWY03150.1"/>
    </source>
</evidence>
<reference evidence="7" key="1">
    <citation type="submission" date="2022-10" db="EMBL/GenBank/DDBJ databases">
        <authorList>
            <person name="Boutroux M."/>
        </authorList>
    </citation>
    <scope>NUCLEOTIDE SEQUENCE</scope>
    <source>
        <strain evidence="7">51.81</strain>
    </source>
</reference>
<keyword evidence="9" id="KW-1185">Reference proteome</keyword>
<evidence type="ECO:0000256" key="4">
    <source>
        <dbReference type="ARBA" id="ARBA00023125"/>
    </source>
</evidence>
<organism evidence="7">
    <name type="scientific">Neisseria leonii</name>
    <dbReference type="NCBI Taxonomy" id="2995413"/>
    <lineage>
        <taxon>Bacteria</taxon>
        <taxon>Pseudomonadati</taxon>
        <taxon>Pseudomonadota</taxon>
        <taxon>Betaproteobacteria</taxon>
        <taxon>Neisseriales</taxon>
        <taxon>Neisseriaceae</taxon>
        <taxon>Neisseria</taxon>
    </lineage>
</organism>
<protein>
    <submittedName>
        <fullName evidence="7">DUF723 domain-containing protein</fullName>
    </submittedName>
    <submittedName>
        <fullName evidence="8">S24 family peptidase</fullName>
    </submittedName>
</protein>
<feature type="domain" description="Peptidase S24/S26A/S26B/S26C" evidence="6">
    <location>
        <begin position="145"/>
        <end position="248"/>
    </location>
</feature>
<dbReference type="InterPro" id="IPR039418">
    <property type="entry name" value="LexA-like"/>
</dbReference>
<dbReference type="SUPFAM" id="SSF51306">
    <property type="entry name" value="LexA/Signal peptidase"/>
    <property type="match status" value="1"/>
</dbReference>
<evidence type="ECO:0000259" key="6">
    <source>
        <dbReference type="Pfam" id="PF00717"/>
    </source>
</evidence>
<evidence type="ECO:0000256" key="5">
    <source>
        <dbReference type="ARBA" id="ARBA00023163"/>
    </source>
</evidence>
<sequence length="254" mass="28813">MRKKTFEEAQREVAEKFGDRIRLVEFEASSKPWKIYCKEHGEQSGSVFQQMLRTAYGCPKCNREKAPRGRAVLTKVQAAFNSAMEKAKESLPEIADTLPDFDEIVETALVTNPLRPDLADVQVRYYPDVSFMGGEGDSSDVREECEYIPFDGGILKTKRIKAEKVACFKMKGDSMFPTLPEGSTVAVDEGNRTTIVNNGIYAVIYKGKRKVKRLKKLNPKMIMLLSDNPEYEDLSVFTKDVVIIGKVFWYQVIL</sequence>
<dbReference type="PROSITE" id="PS00501">
    <property type="entry name" value="SPASE_I_1"/>
    <property type="match status" value="1"/>
</dbReference>
<keyword evidence="2" id="KW-0378">Hydrolase</keyword>
<dbReference type="RefSeq" id="WP_274584075.1">
    <property type="nucleotide sequence ID" value="NZ_CP146598.1"/>
</dbReference>